<evidence type="ECO:0000256" key="3">
    <source>
        <dbReference type="ARBA" id="ARBA00023002"/>
    </source>
</evidence>
<dbReference type="InterPro" id="IPR050259">
    <property type="entry name" value="SDR"/>
</dbReference>
<dbReference type="PRINTS" id="PR00080">
    <property type="entry name" value="SDRFAMILY"/>
</dbReference>
<comment type="similarity">
    <text evidence="1">Belongs to the short-chain dehydrogenases/reductases (SDR) family.</text>
</comment>
<dbReference type="OrthoDB" id="9803333at2"/>
<dbReference type="FunFam" id="3.40.50.720:FF:000374">
    <property type="entry name" value="3-oxoacyl-(Acyl-carrier-protein) reductase"/>
    <property type="match status" value="1"/>
</dbReference>
<dbReference type="PANTHER" id="PTHR42879">
    <property type="entry name" value="3-OXOACYL-(ACYL-CARRIER-PROTEIN) REDUCTASE"/>
    <property type="match status" value="1"/>
</dbReference>
<dbReference type="Proteomes" id="UP000199643">
    <property type="component" value="Unassembled WGS sequence"/>
</dbReference>
<dbReference type="PRINTS" id="PR00081">
    <property type="entry name" value="GDHRDH"/>
</dbReference>
<dbReference type="AlphaFoldDB" id="A0A1G7XCH0"/>
<dbReference type="SUPFAM" id="SSF51735">
    <property type="entry name" value="NAD(P)-binding Rossmann-fold domains"/>
    <property type="match status" value="1"/>
</dbReference>
<name>A0A1G7XCH0_9SPHI</name>
<dbReference type="Pfam" id="PF13561">
    <property type="entry name" value="adh_short_C2"/>
    <property type="match status" value="1"/>
</dbReference>
<proteinExistence type="inferred from homology"/>
<gene>
    <name evidence="4" type="ORF">SAMN05421827_111155</name>
</gene>
<dbReference type="InterPro" id="IPR002347">
    <property type="entry name" value="SDR_fam"/>
</dbReference>
<reference evidence="5" key="1">
    <citation type="submission" date="2016-10" db="EMBL/GenBank/DDBJ databases">
        <authorList>
            <person name="Varghese N."/>
            <person name="Submissions S."/>
        </authorList>
    </citation>
    <scope>NUCLEOTIDE SEQUENCE [LARGE SCALE GENOMIC DNA]</scope>
    <source>
        <strain evidence="5">DSM 17933</strain>
    </source>
</reference>
<keyword evidence="3" id="KW-0560">Oxidoreductase</keyword>
<dbReference type="EMBL" id="FNCH01000011">
    <property type="protein sequence ID" value="SDG81804.1"/>
    <property type="molecule type" value="Genomic_DNA"/>
</dbReference>
<dbReference type="InterPro" id="IPR036291">
    <property type="entry name" value="NAD(P)-bd_dom_sf"/>
</dbReference>
<keyword evidence="5" id="KW-1185">Reference proteome</keyword>
<dbReference type="GO" id="GO:0016491">
    <property type="term" value="F:oxidoreductase activity"/>
    <property type="evidence" value="ECO:0007669"/>
    <property type="project" value="UniProtKB-KW"/>
</dbReference>
<sequence>MLAQNKIAVVTGGSRGLGKDMVLNLAKNGLDIVLTYNSQKEAAEEVVKQIEKLGQRGIALKLDVSDPSGFDDFTKTFISALQSQLNADGFDFLINNAGFIHYATFENLTEEQFAEMENVHLRGPFFLTQKLLPKMNPFGGIVNVSSGLTRFATPGFAAYAALKGAMETLTKYQAQELGKKNIRVNVIAPGAIETDIMGGAVRDNAEMNRYLASQTALGRVGLPEDIGGVVAFLCSDAAGWINAQRIEISGGSNL</sequence>
<dbReference type="RefSeq" id="WP_090501251.1">
    <property type="nucleotide sequence ID" value="NZ_FNCH01000011.1"/>
</dbReference>
<protein>
    <submittedName>
        <fullName evidence="4">NAD(P)-dependent dehydrogenase, short-chain alcohol dehydrogenase family</fullName>
    </submittedName>
</protein>
<organism evidence="4 5">
    <name type="scientific">Pedobacter terrae</name>
    <dbReference type="NCBI Taxonomy" id="405671"/>
    <lineage>
        <taxon>Bacteria</taxon>
        <taxon>Pseudomonadati</taxon>
        <taxon>Bacteroidota</taxon>
        <taxon>Sphingobacteriia</taxon>
        <taxon>Sphingobacteriales</taxon>
        <taxon>Sphingobacteriaceae</taxon>
        <taxon>Pedobacter</taxon>
    </lineage>
</organism>
<dbReference type="PANTHER" id="PTHR42879:SF2">
    <property type="entry name" value="3-OXOACYL-[ACYL-CARRIER-PROTEIN] REDUCTASE FABG"/>
    <property type="match status" value="1"/>
</dbReference>
<evidence type="ECO:0000256" key="1">
    <source>
        <dbReference type="ARBA" id="ARBA00006484"/>
    </source>
</evidence>
<evidence type="ECO:0000313" key="4">
    <source>
        <dbReference type="EMBL" id="SDG81804.1"/>
    </source>
</evidence>
<evidence type="ECO:0000256" key="2">
    <source>
        <dbReference type="ARBA" id="ARBA00022857"/>
    </source>
</evidence>
<dbReference type="STRING" id="405671.SAMN05421827_111155"/>
<accession>A0A1G7XCH0</accession>
<keyword evidence="2" id="KW-0521">NADP</keyword>
<dbReference type="Gene3D" id="3.40.50.720">
    <property type="entry name" value="NAD(P)-binding Rossmann-like Domain"/>
    <property type="match status" value="1"/>
</dbReference>
<evidence type="ECO:0000313" key="5">
    <source>
        <dbReference type="Proteomes" id="UP000199643"/>
    </source>
</evidence>